<dbReference type="Proteomes" id="UP000011864">
    <property type="component" value="Chromosome"/>
</dbReference>
<dbReference type="KEGG" id="gps:C427_2898"/>
<accession>M4S2X3</accession>
<name>M4S2X3_9ALTE</name>
<dbReference type="EMBL" id="CP003837">
    <property type="protein sequence ID" value="AGH45007.1"/>
    <property type="molecule type" value="Genomic_DNA"/>
</dbReference>
<gene>
    <name evidence="1" type="ORF">C427_2898</name>
</gene>
<evidence type="ECO:0000313" key="2">
    <source>
        <dbReference type="Proteomes" id="UP000011864"/>
    </source>
</evidence>
<dbReference type="AlphaFoldDB" id="M4S2X3"/>
<evidence type="ECO:0000313" key="1">
    <source>
        <dbReference type="EMBL" id="AGH45007.1"/>
    </source>
</evidence>
<proteinExistence type="predicted"/>
<keyword evidence="2" id="KW-1185">Reference proteome</keyword>
<protein>
    <submittedName>
        <fullName evidence="1">Uncharacterized protein</fullName>
    </submittedName>
</protein>
<dbReference type="HOGENOM" id="CLU_3293775_0_0_6"/>
<organism evidence="1 2">
    <name type="scientific">Paraglaciecola psychrophila 170</name>
    <dbReference type="NCBI Taxonomy" id="1129794"/>
    <lineage>
        <taxon>Bacteria</taxon>
        <taxon>Pseudomonadati</taxon>
        <taxon>Pseudomonadota</taxon>
        <taxon>Gammaproteobacteria</taxon>
        <taxon>Alteromonadales</taxon>
        <taxon>Alteromonadaceae</taxon>
        <taxon>Paraglaciecola</taxon>
    </lineage>
</organism>
<sequence length="40" mass="4719">MPPKSFCYLFQNRATQKVVKKHYHGKNLTLSVMIQPQRIS</sequence>
<dbReference type="PATRIC" id="fig|1129794.4.peg.2883"/>
<reference evidence="1 2" key="1">
    <citation type="journal article" date="2013" name="Genome Announc.">
        <title>Complete Genome Sequence of Glaciecola psychrophila Strain 170T.</title>
        <authorList>
            <person name="Yin J."/>
            <person name="Chen J."/>
            <person name="Liu G."/>
            <person name="Yu Y."/>
            <person name="Song L."/>
            <person name="Wang X."/>
            <person name="Qu X."/>
        </authorList>
    </citation>
    <scope>NUCLEOTIDE SEQUENCE [LARGE SCALE GENOMIC DNA]</scope>
    <source>
        <strain evidence="1 2">170</strain>
    </source>
</reference>